<dbReference type="Proteomes" id="UP000308600">
    <property type="component" value="Unassembled WGS sequence"/>
</dbReference>
<accession>A0ACD3A7J6</accession>
<sequence>MEAHFPPEIELEIFLAAYHTSSGADKLTFLQVSKRVFAWLVPLLYRVVSITDGASKYPPVQSLEKYGTHVRYIHISPFGIRMQGPLLTHCPHVRDLSFWFALDIINPKIFDLPLSRLTIHYLNGFEHQLKHIVQNQDTPQVREWRLRITHLGMGSLDSSTRQFLSFFPNLTHLLFGAWNRRDLAQEALKLCPGLEVMIWLLASYRSSTETFVEEDPKLAPHFDDIRVVTINGYLALDWLRGTERMDDMWVIAERKIQERRAALSSSGRI</sequence>
<evidence type="ECO:0000313" key="2">
    <source>
        <dbReference type="Proteomes" id="UP000308600"/>
    </source>
</evidence>
<organism evidence="1 2">
    <name type="scientific">Pluteus cervinus</name>
    <dbReference type="NCBI Taxonomy" id="181527"/>
    <lineage>
        <taxon>Eukaryota</taxon>
        <taxon>Fungi</taxon>
        <taxon>Dikarya</taxon>
        <taxon>Basidiomycota</taxon>
        <taxon>Agaricomycotina</taxon>
        <taxon>Agaricomycetes</taxon>
        <taxon>Agaricomycetidae</taxon>
        <taxon>Agaricales</taxon>
        <taxon>Pluteineae</taxon>
        <taxon>Pluteaceae</taxon>
        <taxon>Pluteus</taxon>
    </lineage>
</organism>
<dbReference type="EMBL" id="ML208644">
    <property type="protein sequence ID" value="TFK61599.1"/>
    <property type="molecule type" value="Genomic_DNA"/>
</dbReference>
<name>A0ACD3A7J6_9AGAR</name>
<keyword evidence="2" id="KW-1185">Reference proteome</keyword>
<proteinExistence type="predicted"/>
<reference evidence="1 2" key="1">
    <citation type="journal article" date="2019" name="Nat. Ecol. Evol.">
        <title>Megaphylogeny resolves global patterns of mushroom evolution.</title>
        <authorList>
            <person name="Varga T."/>
            <person name="Krizsan K."/>
            <person name="Foldi C."/>
            <person name="Dima B."/>
            <person name="Sanchez-Garcia M."/>
            <person name="Sanchez-Ramirez S."/>
            <person name="Szollosi G.J."/>
            <person name="Szarkandi J.G."/>
            <person name="Papp V."/>
            <person name="Albert L."/>
            <person name="Andreopoulos W."/>
            <person name="Angelini C."/>
            <person name="Antonin V."/>
            <person name="Barry K.W."/>
            <person name="Bougher N.L."/>
            <person name="Buchanan P."/>
            <person name="Buyck B."/>
            <person name="Bense V."/>
            <person name="Catcheside P."/>
            <person name="Chovatia M."/>
            <person name="Cooper J."/>
            <person name="Damon W."/>
            <person name="Desjardin D."/>
            <person name="Finy P."/>
            <person name="Geml J."/>
            <person name="Haridas S."/>
            <person name="Hughes K."/>
            <person name="Justo A."/>
            <person name="Karasinski D."/>
            <person name="Kautmanova I."/>
            <person name="Kiss B."/>
            <person name="Kocsube S."/>
            <person name="Kotiranta H."/>
            <person name="LaButti K.M."/>
            <person name="Lechner B.E."/>
            <person name="Liimatainen K."/>
            <person name="Lipzen A."/>
            <person name="Lukacs Z."/>
            <person name="Mihaltcheva S."/>
            <person name="Morgado L.N."/>
            <person name="Niskanen T."/>
            <person name="Noordeloos M.E."/>
            <person name="Ohm R.A."/>
            <person name="Ortiz-Santana B."/>
            <person name="Ovrebo C."/>
            <person name="Racz N."/>
            <person name="Riley R."/>
            <person name="Savchenko A."/>
            <person name="Shiryaev A."/>
            <person name="Soop K."/>
            <person name="Spirin V."/>
            <person name="Szebenyi C."/>
            <person name="Tomsovsky M."/>
            <person name="Tulloss R.E."/>
            <person name="Uehling J."/>
            <person name="Grigoriev I.V."/>
            <person name="Vagvolgyi C."/>
            <person name="Papp T."/>
            <person name="Martin F.M."/>
            <person name="Miettinen O."/>
            <person name="Hibbett D.S."/>
            <person name="Nagy L.G."/>
        </authorList>
    </citation>
    <scope>NUCLEOTIDE SEQUENCE [LARGE SCALE GENOMIC DNA]</scope>
    <source>
        <strain evidence="1 2">NL-1719</strain>
    </source>
</reference>
<protein>
    <submittedName>
        <fullName evidence="1">Uncharacterized protein</fullName>
    </submittedName>
</protein>
<evidence type="ECO:0000313" key="1">
    <source>
        <dbReference type="EMBL" id="TFK61599.1"/>
    </source>
</evidence>
<gene>
    <name evidence="1" type="ORF">BDN72DRAFT_965070</name>
</gene>